<accession>A0A7Z2VR86</accession>
<feature type="domain" description="N-acetyltransferase" evidence="1">
    <location>
        <begin position="1"/>
        <end position="170"/>
    </location>
</feature>
<dbReference type="KEGG" id="cheb:HH215_08615"/>
<dbReference type="InterPro" id="IPR000182">
    <property type="entry name" value="GNAT_dom"/>
</dbReference>
<evidence type="ECO:0000313" key="3">
    <source>
        <dbReference type="Proteomes" id="UP000502248"/>
    </source>
</evidence>
<dbReference type="PANTHER" id="PTHR43617:SF22">
    <property type="entry name" value="L-AMINO ACID N-ACETYLTRANSFERASE AAAT"/>
    <property type="match status" value="1"/>
</dbReference>
<proteinExistence type="predicted"/>
<name>A0A7Z2VR86_9BACL</name>
<gene>
    <name evidence="2" type="ORF">HH215_08615</name>
</gene>
<organism evidence="2 3">
    <name type="scientific">Cohnella herbarum</name>
    <dbReference type="NCBI Taxonomy" id="2728023"/>
    <lineage>
        <taxon>Bacteria</taxon>
        <taxon>Bacillati</taxon>
        <taxon>Bacillota</taxon>
        <taxon>Bacilli</taxon>
        <taxon>Bacillales</taxon>
        <taxon>Paenibacillaceae</taxon>
        <taxon>Cohnella</taxon>
    </lineage>
</organism>
<dbReference type="PANTHER" id="PTHR43617">
    <property type="entry name" value="L-AMINO ACID N-ACETYLTRANSFERASE"/>
    <property type="match status" value="1"/>
</dbReference>
<dbReference type="InterPro" id="IPR016181">
    <property type="entry name" value="Acyl_CoA_acyltransferase"/>
</dbReference>
<dbReference type="AlphaFoldDB" id="A0A7Z2VR86"/>
<dbReference type="PROSITE" id="PS51186">
    <property type="entry name" value="GNAT"/>
    <property type="match status" value="1"/>
</dbReference>
<dbReference type="EMBL" id="CP051680">
    <property type="protein sequence ID" value="QJD88061.1"/>
    <property type="molecule type" value="Genomic_DNA"/>
</dbReference>
<dbReference type="Proteomes" id="UP000502248">
    <property type="component" value="Chromosome"/>
</dbReference>
<protein>
    <submittedName>
        <fullName evidence="2">GNAT family N-acetyltransferase</fullName>
    </submittedName>
</protein>
<keyword evidence="2" id="KW-0808">Transferase</keyword>
<dbReference type="SUPFAM" id="SSF55729">
    <property type="entry name" value="Acyl-CoA N-acyltransferases (Nat)"/>
    <property type="match status" value="1"/>
</dbReference>
<dbReference type="Gene3D" id="3.40.630.30">
    <property type="match status" value="1"/>
</dbReference>
<sequence>MLTPSDMESVFQIYEITIPDAFEKDGFGLLIDDIQNEIENKKQVLQASLDQPEPDIFFMCAKRNEEVIGVISFGPCGDDIRACTNHQLDDVGELGSLYVLPSYQGQGVGSALIKAMVTYLEKQGIDRFCLDSGYKDAQKRWLRKFGVPYRVAQNYWGEDTAHMVWLCKVTDFCD</sequence>
<keyword evidence="3" id="KW-1185">Reference proteome</keyword>
<dbReference type="InterPro" id="IPR050276">
    <property type="entry name" value="MshD_Acetyltransferase"/>
</dbReference>
<evidence type="ECO:0000259" key="1">
    <source>
        <dbReference type="PROSITE" id="PS51186"/>
    </source>
</evidence>
<reference evidence="2 3" key="1">
    <citation type="submission" date="2020-04" db="EMBL/GenBank/DDBJ databases">
        <title>Genome sequencing of novel species.</title>
        <authorList>
            <person name="Heo J."/>
            <person name="Kim S.-J."/>
            <person name="Kim J.-S."/>
            <person name="Hong S.-B."/>
            <person name="Kwon S.-W."/>
        </authorList>
    </citation>
    <scope>NUCLEOTIDE SEQUENCE [LARGE SCALE GENOMIC DNA]</scope>
    <source>
        <strain evidence="2 3">MFER-1</strain>
    </source>
</reference>
<dbReference type="Pfam" id="PF00583">
    <property type="entry name" value="Acetyltransf_1"/>
    <property type="match status" value="1"/>
</dbReference>
<evidence type="ECO:0000313" key="2">
    <source>
        <dbReference type="EMBL" id="QJD88061.1"/>
    </source>
</evidence>
<dbReference type="GO" id="GO:0016747">
    <property type="term" value="F:acyltransferase activity, transferring groups other than amino-acyl groups"/>
    <property type="evidence" value="ECO:0007669"/>
    <property type="project" value="InterPro"/>
</dbReference>
<dbReference type="CDD" id="cd04301">
    <property type="entry name" value="NAT_SF"/>
    <property type="match status" value="1"/>
</dbReference>